<protein>
    <recommendedName>
        <fullName evidence="1">YgjP-like metallopeptidase domain-containing protein</fullName>
    </recommendedName>
</protein>
<feature type="domain" description="YgjP-like metallopeptidase" evidence="1">
    <location>
        <begin position="31"/>
        <end position="230"/>
    </location>
</feature>
<proteinExistence type="predicted"/>
<dbReference type="PANTHER" id="PTHR30399:SF1">
    <property type="entry name" value="UTP PYROPHOSPHATASE"/>
    <property type="match status" value="1"/>
</dbReference>
<dbReference type="PANTHER" id="PTHR30399">
    <property type="entry name" value="UNCHARACTERIZED PROTEIN YGJP"/>
    <property type="match status" value="1"/>
</dbReference>
<comment type="caution">
    <text evidence="2">The sequence shown here is derived from an EMBL/GenBank/DDBJ whole genome shotgun (WGS) entry which is preliminary data.</text>
</comment>
<accession>A0A369Q9W8</accession>
<dbReference type="EMBL" id="QBKA01000002">
    <property type="protein sequence ID" value="RDC59088.1"/>
    <property type="molecule type" value="Genomic_DNA"/>
</dbReference>
<dbReference type="CDD" id="cd07344">
    <property type="entry name" value="M48_yhfN_like"/>
    <property type="match status" value="1"/>
</dbReference>
<organism evidence="2 3">
    <name type="scientific">Alteripontixanthobacter maritimus</name>
    <dbReference type="NCBI Taxonomy" id="2161824"/>
    <lineage>
        <taxon>Bacteria</taxon>
        <taxon>Pseudomonadati</taxon>
        <taxon>Pseudomonadota</taxon>
        <taxon>Alphaproteobacteria</taxon>
        <taxon>Sphingomonadales</taxon>
        <taxon>Erythrobacteraceae</taxon>
        <taxon>Alteripontixanthobacter</taxon>
    </lineage>
</organism>
<evidence type="ECO:0000313" key="2">
    <source>
        <dbReference type="EMBL" id="RDC59088.1"/>
    </source>
</evidence>
<dbReference type="InterPro" id="IPR002725">
    <property type="entry name" value="YgjP-like_metallopeptidase"/>
</dbReference>
<dbReference type="InterPro" id="IPR053136">
    <property type="entry name" value="UTP_pyrophosphatase-like"/>
</dbReference>
<dbReference type="Gene3D" id="3.30.2010.10">
    <property type="entry name" value="Metalloproteases ('zincins'), catalytic domain"/>
    <property type="match status" value="1"/>
</dbReference>
<name>A0A369Q9W8_9SPHN</name>
<evidence type="ECO:0000313" key="3">
    <source>
        <dbReference type="Proteomes" id="UP000253727"/>
    </source>
</evidence>
<dbReference type="OrthoDB" id="9795402at2"/>
<dbReference type="Proteomes" id="UP000253727">
    <property type="component" value="Unassembled WGS sequence"/>
</dbReference>
<dbReference type="RefSeq" id="WP_115365505.1">
    <property type="nucleotide sequence ID" value="NZ_QBKA01000002.1"/>
</dbReference>
<reference evidence="2 3" key="1">
    <citation type="submission" date="2018-04" db="EMBL/GenBank/DDBJ databases">
        <title>Altererythrobacter sp. HME9302 genome sequencing and assembly.</title>
        <authorList>
            <person name="Kang H."/>
            <person name="Kim H."/>
            <person name="Joh K."/>
        </authorList>
    </citation>
    <scope>NUCLEOTIDE SEQUENCE [LARGE SCALE GENOMIC DNA]</scope>
    <source>
        <strain evidence="2 3">HME9302</strain>
    </source>
</reference>
<evidence type="ECO:0000259" key="1">
    <source>
        <dbReference type="Pfam" id="PF01863"/>
    </source>
</evidence>
<gene>
    <name evidence="2" type="ORF">HME9302_00267</name>
</gene>
<dbReference type="AlphaFoldDB" id="A0A369Q9W8"/>
<dbReference type="Pfam" id="PF01863">
    <property type="entry name" value="YgjP-like"/>
    <property type="match status" value="1"/>
</dbReference>
<sequence length="239" mass="26491">MIDWLRGNPEPSLDIAGRTVPLAIKRHPTAKRMTLRLAPDGSEARITMPRWGRTGDAVDFAASRSQWIAGQLARIPQAARADDGSVLSFRGDPLILTWQQDAPRSPVVDDGELLVGGPRENIAARAQRWMECQALELMRGDLAFYCGRAGLACPEIRLSRAQRRWGSCSAKGMVRINWRLIQAADHVRRSVVAHEVAHLVHFDHSPQFHALLGTLFEGDLAAADSWLSRHGRSLYSSFG</sequence>
<keyword evidence="3" id="KW-1185">Reference proteome</keyword>